<gene>
    <name evidence="2" type="ORF">WJX84_001993</name>
</gene>
<feature type="compositionally biased region" description="Polar residues" evidence="1">
    <location>
        <begin position="357"/>
        <end position="382"/>
    </location>
</feature>
<sequence>MAEEPSLAPQWLKSGITAAGTAHSRPDEGGETGGRPAAVPSARLSTDGPSRDSFTGRRSSDWSGKASQAVGQVPQPSWDKPSLRAHHRGGAHRNIFEDHASDIFGPSTGGAGKHLHPHHHRAGPSTPSSPYRHNKDTPKDFAKEPEKDYGGAWGVGSHQNSTGHRSAATRPLNVRGPALNGANSDGKAAARGPNQQHQIGLEKDYLPGAAASTAASAIPQATPGAATGPTPTPAASSAPAPVTRMADAITQQQMSSAAAMQQVASERQREEKLLARQAKLIPVAFSGPRPRLGGTSHPGDRSQGSKPSALTGLGPAASSKAMLGAPRGSGPESRGIAAPLAAGARRSGVPEDVPVSSGPTTLTLSHSLPMSDKLGSNGTQGSLARALSDVERNARQPLLSPSKSGPTQTGLGSAAAAAAAVKPPGTPTGLQNKAKERNTFFQSLRRARAPASTSERPSSSSSLSPASSLDAPSLATSGRAETADAPGLSSLSEVVQEQLGGKHTAQNGFHDKAAALKGQCEAHGSTPEEAALLDMLGMTVEELAFMRRLGWTPKPASSMEAEGLTEEEIRSFKEQQQAQPSKAKLPPSAVPAGASIRPRSAPYPCPPLSPWRSANGNGSIHLATLDVGSYGSKLSDSDSDPE</sequence>
<evidence type="ECO:0000313" key="3">
    <source>
        <dbReference type="Proteomes" id="UP001485043"/>
    </source>
</evidence>
<reference evidence="2 3" key="1">
    <citation type="journal article" date="2024" name="Nat. Commun.">
        <title>Phylogenomics reveals the evolutionary origins of lichenization in chlorophyte algae.</title>
        <authorList>
            <person name="Puginier C."/>
            <person name="Libourel C."/>
            <person name="Otte J."/>
            <person name="Skaloud P."/>
            <person name="Haon M."/>
            <person name="Grisel S."/>
            <person name="Petersen M."/>
            <person name="Berrin J.G."/>
            <person name="Delaux P.M."/>
            <person name="Dal Grande F."/>
            <person name="Keller J."/>
        </authorList>
    </citation>
    <scope>NUCLEOTIDE SEQUENCE [LARGE SCALE GENOMIC DNA]</scope>
    <source>
        <strain evidence="2 3">SAG 2523</strain>
    </source>
</reference>
<feature type="compositionally biased region" description="Low complexity" evidence="1">
    <location>
        <begin position="209"/>
        <end position="241"/>
    </location>
</feature>
<comment type="caution">
    <text evidence="2">The sequence shown here is derived from an EMBL/GenBank/DDBJ whole genome shotgun (WGS) entry which is preliminary data.</text>
</comment>
<feature type="compositionally biased region" description="Low complexity" evidence="1">
    <location>
        <begin position="449"/>
        <end position="477"/>
    </location>
</feature>
<evidence type="ECO:0000256" key="1">
    <source>
        <dbReference type="SAM" id="MobiDB-lite"/>
    </source>
</evidence>
<dbReference type="AlphaFoldDB" id="A0AAW1SNW2"/>
<dbReference type="EMBL" id="JALJOV010001206">
    <property type="protein sequence ID" value="KAK9852118.1"/>
    <property type="molecule type" value="Genomic_DNA"/>
</dbReference>
<dbReference type="PANTHER" id="PTHR34112">
    <property type="entry name" value="C-JUN-AMINO-TERMINAL KINASE-INTERACTING PROTEIN"/>
    <property type="match status" value="1"/>
</dbReference>
<feature type="compositionally biased region" description="Low complexity" evidence="1">
    <location>
        <begin position="251"/>
        <end position="265"/>
    </location>
</feature>
<keyword evidence="3" id="KW-1185">Reference proteome</keyword>
<organism evidence="2 3">
    <name type="scientific">Apatococcus fuscideae</name>
    <dbReference type="NCBI Taxonomy" id="2026836"/>
    <lineage>
        <taxon>Eukaryota</taxon>
        <taxon>Viridiplantae</taxon>
        <taxon>Chlorophyta</taxon>
        <taxon>core chlorophytes</taxon>
        <taxon>Trebouxiophyceae</taxon>
        <taxon>Chlorellales</taxon>
        <taxon>Chlorellaceae</taxon>
        <taxon>Apatococcus</taxon>
    </lineage>
</organism>
<feature type="region of interest" description="Disordered" evidence="1">
    <location>
        <begin position="554"/>
        <end position="603"/>
    </location>
</feature>
<feature type="compositionally biased region" description="Basic residues" evidence="1">
    <location>
        <begin position="113"/>
        <end position="122"/>
    </location>
</feature>
<protein>
    <submittedName>
        <fullName evidence="2">Uncharacterized protein</fullName>
    </submittedName>
</protein>
<feature type="compositionally biased region" description="Basic and acidic residues" evidence="1">
    <location>
        <begin position="133"/>
        <end position="149"/>
    </location>
</feature>
<feature type="compositionally biased region" description="Polar residues" evidence="1">
    <location>
        <begin position="43"/>
        <end position="53"/>
    </location>
</feature>
<name>A0AAW1SNW2_9CHLO</name>
<feature type="region of interest" description="Disordered" evidence="1">
    <location>
        <begin position="1"/>
        <end position="507"/>
    </location>
</feature>
<feature type="compositionally biased region" description="Polar residues" evidence="1">
    <location>
        <begin position="61"/>
        <end position="70"/>
    </location>
</feature>
<dbReference type="Proteomes" id="UP001485043">
    <property type="component" value="Unassembled WGS sequence"/>
</dbReference>
<feature type="compositionally biased region" description="Polar residues" evidence="1">
    <location>
        <begin position="399"/>
        <end position="411"/>
    </location>
</feature>
<proteinExistence type="predicted"/>
<evidence type="ECO:0000313" key="2">
    <source>
        <dbReference type="EMBL" id="KAK9852118.1"/>
    </source>
</evidence>
<dbReference type="PANTHER" id="PTHR34112:SF13">
    <property type="entry name" value="OS04G0448200 PROTEIN"/>
    <property type="match status" value="1"/>
</dbReference>
<accession>A0AAW1SNW2</accession>